<protein>
    <submittedName>
        <fullName evidence="2">Uncharacterized protein</fullName>
    </submittedName>
</protein>
<dbReference type="AlphaFoldDB" id="A0ABD3D8A0"/>
<dbReference type="EMBL" id="JAVIJP010000023">
    <property type="protein sequence ID" value="KAL3637897.1"/>
    <property type="molecule type" value="Genomic_DNA"/>
</dbReference>
<proteinExistence type="predicted"/>
<feature type="region of interest" description="Disordered" evidence="1">
    <location>
        <begin position="1"/>
        <end position="109"/>
    </location>
</feature>
<organism evidence="2 3">
    <name type="scientific">Castilleja foliolosa</name>
    <dbReference type="NCBI Taxonomy" id="1961234"/>
    <lineage>
        <taxon>Eukaryota</taxon>
        <taxon>Viridiplantae</taxon>
        <taxon>Streptophyta</taxon>
        <taxon>Embryophyta</taxon>
        <taxon>Tracheophyta</taxon>
        <taxon>Spermatophyta</taxon>
        <taxon>Magnoliopsida</taxon>
        <taxon>eudicotyledons</taxon>
        <taxon>Gunneridae</taxon>
        <taxon>Pentapetalae</taxon>
        <taxon>asterids</taxon>
        <taxon>lamiids</taxon>
        <taxon>Lamiales</taxon>
        <taxon>Orobanchaceae</taxon>
        <taxon>Pedicularideae</taxon>
        <taxon>Castillejinae</taxon>
        <taxon>Castilleja</taxon>
    </lineage>
</organism>
<dbReference type="PANTHER" id="PTHR33673">
    <property type="entry name" value="SUPPRESSOR SRP40-LIKE PROTEIN"/>
    <property type="match status" value="1"/>
</dbReference>
<reference evidence="3" key="1">
    <citation type="journal article" date="2024" name="IScience">
        <title>Strigolactones Initiate the Formation of Haustorium-like Structures in Castilleja.</title>
        <authorList>
            <person name="Buerger M."/>
            <person name="Peterson D."/>
            <person name="Chory J."/>
        </authorList>
    </citation>
    <scope>NUCLEOTIDE SEQUENCE [LARGE SCALE GENOMIC DNA]</scope>
</reference>
<accession>A0ABD3D8A0</accession>
<dbReference type="Proteomes" id="UP001632038">
    <property type="component" value="Unassembled WGS sequence"/>
</dbReference>
<feature type="compositionally biased region" description="Polar residues" evidence="1">
    <location>
        <begin position="87"/>
        <end position="97"/>
    </location>
</feature>
<gene>
    <name evidence="2" type="ORF">CASFOL_018345</name>
</gene>
<feature type="compositionally biased region" description="Polar residues" evidence="1">
    <location>
        <begin position="1"/>
        <end position="13"/>
    </location>
</feature>
<name>A0ABD3D8A0_9LAMI</name>
<comment type="caution">
    <text evidence="2">The sequence shown here is derived from an EMBL/GenBank/DDBJ whole genome shotgun (WGS) entry which is preliminary data.</text>
</comment>
<evidence type="ECO:0000256" key="1">
    <source>
        <dbReference type="SAM" id="MobiDB-lite"/>
    </source>
</evidence>
<dbReference type="PANTHER" id="PTHR33673:SF38">
    <property type="entry name" value="CHROMODOMAIN-HELICASE-DNA-BINDING PROTEIN 7-LIKE"/>
    <property type="match status" value="1"/>
</dbReference>
<evidence type="ECO:0000313" key="2">
    <source>
        <dbReference type="EMBL" id="KAL3637897.1"/>
    </source>
</evidence>
<keyword evidence="3" id="KW-1185">Reference proteome</keyword>
<feature type="region of interest" description="Disordered" evidence="1">
    <location>
        <begin position="238"/>
        <end position="285"/>
    </location>
</feature>
<evidence type="ECO:0000313" key="3">
    <source>
        <dbReference type="Proteomes" id="UP001632038"/>
    </source>
</evidence>
<sequence>MEPSITMTNTTTPQPKPDHLTPETTNVGKIEIPTPTGKKNLGHSSSTGSSPDSPLVADPFNSDDDDDKSVSSTDSSPSSHKHKHDNNVSATEPPNSQEMERPAYRIPSSVFTTNAQTDWSTASNESLFSIRASFKNGGSFNWRSGELGEPGDQASTSKTDHMFSYSAAQQPRSAEVMRSRELGLLAEATMKEVIRESETSNQINHVAKPLVLASRSSRGSSSTKSFAFSMKAGACESSRTHSSVRSVPEERGVQMAAEPLTQPQPAAHRDRKTDPAPTTTGNTAHPRKWFPAFSCCSLW</sequence>
<feature type="compositionally biased region" description="Low complexity" evidence="1">
    <location>
        <begin position="44"/>
        <end position="53"/>
    </location>
</feature>